<dbReference type="InterPro" id="IPR002575">
    <property type="entry name" value="Aminoglycoside_PTrfase"/>
</dbReference>
<evidence type="ECO:0000313" key="3">
    <source>
        <dbReference type="Proteomes" id="UP001205185"/>
    </source>
</evidence>
<feature type="domain" description="Aminoglycoside phosphotransferase" evidence="1">
    <location>
        <begin position="61"/>
        <end position="214"/>
    </location>
</feature>
<accession>A0ABT1IK71</accession>
<dbReference type="Proteomes" id="UP001205185">
    <property type="component" value="Unassembled WGS sequence"/>
</dbReference>
<evidence type="ECO:0000259" key="1">
    <source>
        <dbReference type="Pfam" id="PF01636"/>
    </source>
</evidence>
<reference evidence="2 3" key="1">
    <citation type="submission" date="2022-06" db="EMBL/GenBank/DDBJ databases">
        <title>Genomic Encyclopedia of Archaeal and Bacterial Type Strains, Phase II (KMG-II): from individual species to whole genera.</title>
        <authorList>
            <person name="Goeker M."/>
        </authorList>
    </citation>
    <scope>NUCLEOTIDE SEQUENCE [LARGE SCALE GENOMIC DNA]</scope>
    <source>
        <strain evidence="2 3">DSM 44255</strain>
    </source>
</reference>
<gene>
    <name evidence="2" type="ORF">LV75_005579</name>
</gene>
<protein>
    <submittedName>
        <fullName evidence="2">Phosphotransferase enzyme family protein</fullName>
    </submittedName>
</protein>
<dbReference type="RefSeq" id="WP_253890083.1">
    <property type="nucleotide sequence ID" value="NZ_BAAAVB010000019.1"/>
</dbReference>
<dbReference type="EMBL" id="JAMTCO010000015">
    <property type="protein sequence ID" value="MCP2273053.1"/>
    <property type="molecule type" value="Genomic_DNA"/>
</dbReference>
<name>A0ABT1IK71_9PSEU</name>
<organism evidence="2 3">
    <name type="scientific">Actinokineospora diospyrosa</name>
    <dbReference type="NCBI Taxonomy" id="103728"/>
    <lineage>
        <taxon>Bacteria</taxon>
        <taxon>Bacillati</taxon>
        <taxon>Actinomycetota</taxon>
        <taxon>Actinomycetes</taxon>
        <taxon>Pseudonocardiales</taxon>
        <taxon>Pseudonocardiaceae</taxon>
        <taxon>Actinokineospora</taxon>
    </lineage>
</organism>
<dbReference type="InterPro" id="IPR011009">
    <property type="entry name" value="Kinase-like_dom_sf"/>
</dbReference>
<sequence>MHGTEVWHSAQWQAGAQEWLDERLAGAGITRTGPLTEHKVRSWAAVLTAPTTSGPVWFKATAPGTAAEVGLYEILRAVVPDRVLAPIATDTTRGWLVLPDGGPTLTEQHEIIEFLPLYGQLQRDLAAHTDAMLAAGVTDMRPARLPERFAEALAVIDDVPPDIAAMGPQVTRWCERLAQSPVPVSLDHNDLHAGNFLRGGRFYDWGDAVIAHPFASMLVPFSLVGDDHTRARDAYLEPFTDLAPRAELVADLDLACRVGKIARALTWHRAINGEPSPFADAPRAHLVALAKPSFFD</sequence>
<dbReference type="Pfam" id="PF01636">
    <property type="entry name" value="APH"/>
    <property type="match status" value="1"/>
</dbReference>
<keyword evidence="3" id="KW-1185">Reference proteome</keyword>
<comment type="caution">
    <text evidence="2">The sequence shown here is derived from an EMBL/GenBank/DDBJ whole genome shotgun (WGS) entry which is preliminary data.</text>
</comment>
<evidence type="ECO:0000313" key="2">
    <source>
        <dbReference type="EMBL" id="MCP2273053.1"/>
    </source>
</evidence>
<dbReference type="SUPFAM" id="SSF56112">
    <property type="entry name" value="Protein kinase-like (PK-like)"/>
    <property type="match status" value="1"/>
</dbReference>
<proteinExistence type="predicted"/>